<dbReference type="PANTHER" id="PTHR31672:SF13">
    <property type="entry name" value="F-BOX PROTEIN CPR30-LIKE"/>
    <property type="match status" value="1"/>
</dbReference>
<dbReference type="CDD" id="cd22157">
    <property type="entry name" value="F-box_AtFBW1-like"/>
    <property type="match status" value="1"/>
</dbReference>
<proteinExistence type="predicted"/>
<keyword evidence="3" id="KW-1185">Reference proteome</keyword>
<evidence type="ECO:0000259" key="1">
    <source>
        <dbReference type="PROSITE" id="PS50181"/>
    </source>
</evidence>
<dbReference type="InterPro" id="IPR017451">
    <property type="entry name" value="F-box-assoc_interact_dom"/>
</dbReference>
<gene>
    <name evidence="2" type="ORF">ISN44_As08g018070</name>
</gene>
<dbReference type="InterPro" id="IPR006527">
    <property type="entry name" value="F-box-assoc_dom_typ1"/>
</dbReference>
<sequence>MVRLPRELEEDILSRLPAQSLVRFRSVCKRWNALFDEKSFNKDQFARARPQFICMTNSNIYSIDIIGLDGVDPTINLLDMPSKPYYRKLDFNCISITTCDGFLFCNSFPNAFVFFWPGMTKGTAFWNPWLKQVKWIGFEDKDFDACGLGYDNTRDEKVYKILGSFMCRREVAIYDCTSQAFKFIDTPNEDWSITDVQRSSVSLNGNLYWISPIPDKFDFCEFLIRSFDFSRDIFKPFCLLPCRKMDFCDLLVLQVFNENRLSLLKQCYKTRKVEIWVTKKKIDSSNYNSGEEVVWISLLTFPSSNLPNLCNKPYDISYFIYDKTTLTMCCGDDEGGTPCIYIVRGDFFKKIQINSGVFQCCHCTYAPNFIPVPLGSDCKPNNFITFS</sequence>
<comment type="caution">
    <text evidence="2">The sequence shown here is derived from an EMBL/GenBank/DDBJ whole genome shotgun (WGS) entry which is preliminary data.</text>
</comment>
<evidence type="ECO:0000313" key="3">
    <source>
        <dbReference type="Proteomes" id="UP000694251"/>
    </source>
</evidence>
<dbReference type="Pfam" id="PF00646">
    <property type="entry name" value="F-box"/>
    <property type="match status" value="1"/>
</dbReference>
<dbReference type="PANTHER" id="PTHR31672">
    <property type="entry name" value="BNACNNG10540D PROTEIN"/>
    <property type="match status" value="1"/>
</dbReference>
<feature type="domain" description="F-box" evidence="1">
    <location>
        <begin position="1"/>
        <end position="48"/>
    </location>
</feature>
<dbReference type="AlphaFoldDB" id="A0A8T2B4P4"/>
<dbReference type="InterPro" id="IPR050796">
    <property type="entry name" value="SCF_F-box_component"/>
</dbReference>
<protein>
    <submittedName>
        <fullName evidence="2">F-box-like domain superfamily</fullName>
    </submittedName>
</protein>
<dbReference type="EMBL" id="JAEFBJ010000008">
    <property type="protein sequence ID" value="KAG7582197.1"/>
    <property type="molecule type" value="Genomic_DNA"/>
</dbReference>
<dbReference type="InterPro" id="IPR001810">
    <property type="entry name" value="F-box_dom"/>
</dbReference>
<dbReference type="Pfam" id="PF07734">
    <property type="entry name" value="FBA_1"/>
    <property type="match status" value="1"/>
</dbReference>
<organism evidence="2 3">
    <name type="scientific">Arabidopsis suecica</name>
    <name type="common">Swedish thale-cress</name>
    <name type="synonym">Cardaminopsis suecica</name>
    <dbReference type="NCBI Taxonomy" id="45249"/>
    <lineage>
        <taxon>Eukaryota</taxon>
        <taxon>Viridiplantae</taxon>
        <taxon>Streptophyta</taxon>
        <taxon>Embryophyta</taxon>
        <taxon>Tracheophyta</taxon>
        <taxon>Spermatophyta</taxon>
        <taxon>Magnoliopsida</taxon>
        <taxon>eudicotyledons</taxon>
        <taxon>Gunneridae</taxon>
        <taxon>Pentapetalae</taxon>
        <taxon>rosids</taxon>
        <taxon>malvids</taxon>
        <taxon>Brassicales</taxon>
        <taxon>Brassicaceae</taxon>
        <taxon>Camelineae</taxon>
        <taxon>Arabidopsis</taxon>
    </lineage>
</organism>
<dbReference type="Proteomes" id="UP000694251">
    <property type="component" value="Chromosome 8"/>
</dbReference>
<dbReference type="PROSITE" id="PS50181">
    <property type="entry name" value="FBOX"/>
    <property type="match status" value="1"/>
</dbReference>
<dbReference type="NCBIfam" id="TIGR01640">
    <property type="entry name" value="F_box_assoc_1"/>
    <property type="match status" value="1"/>
</dbReference>
<accession>A0A8T2B4P4</accession>
<reference evidence="2 3" key="1">
    <citation type="submission" date="2020-12" db="EMBL/GenBank/DDBJ databases">
        <title>Concerted genomic and epigenomic changes stabilize Arabidopsis allopolyploids.</title>
        <authorList>
            <person name="Chen Z."/>
        </authorList>
    </citation>
    <scope>NUCLEOTIDE SEQUENCE [LARGE SCALE GENOMIC DNA]</scope>
    <source>
        <strain evidence="2">As9502</strain>
        <tissue evidence="2">Leaf</tissue>
    </source>
</reference>
<evidence type="ECO:0000313" key="2">
    <source>
        <dbReference type="EMBL" id="KAG7582197.1"/>
    </source>
</evidence>
<dbReference type="OrthoDB" id="1023261at2759"/>
<dbReference type="SMART" id="SM00256">
    <property type="entry name" value="FBOX"/>
    <property type="match status" value="1"/>
</dbReference>
<name>A0A8T2B4P4_ARASU</name>